<sequence>MCWEQVQKELLSVTVECGQCELTLSLTILQKLAMTGEVGGGHSSLALSLSLSLCLLIEIAHVTNRADTDEANLQQNRDERLLSLSLSFLNVQSSCNSFRFRERKFYAVASIIVFVLQVSAGLKKKRDVA</sequence>
<protein>
    <submittedName>
        <fullName evidence="2">Uncharacterized protein</fullName>
    </submittedName>
</protein>
<keyword evidence="1" id="KW-1133">Transmembrane helix</keyword>
<keyword evidence="3" id="KW-1185">Reference proteome</keyword>
<keyword evidence="1" id="KW-0472">Membrane</keyword>
<reference evidence="2" key="1">
    <citation type="submission" date="2021-08" db="EMBL/GenBank/DDBJ databases">
        <title>WGS assembly of Ceratopteris richardii.</title>
        <authorList>
            <person name="Marchant D.B."/>
            <person name="Chen G."/>
            <person name="Jenkins J."/>
            <person name="Shu S."/>
            <person name="Leebens-Mack J."/>
            <person name="Grimwood J."/>
            <person name="Schmutz J."/>
            <person name="Soltis P."/>
            <person name="Soltis D."/>
            <person name="Chen Z.-H."/>
        </authorList>
    </citation>
    <scope>NUCLEOTIDE SEQUENCE</scope>
    <source>
        <strain evidence="2">Whitten #5841</strain>
        <tissue evidence="2">Leaf</tissue>
    </source>
</reference>
<keyword evidence="1" id="KW-0812">Transmembrane</keyword>
<comment type="caution">
    <text evidence="2">The sequence shown here is derived from an EMBL/GenBank/DDBJ whole genome shotgun (WGS) entry which is preliminary data.</text>
</comment>
<evidence type="ECO:0000313" key="3">
    <source>
        <dbReference type="Proteomes" id="UP000825935"/>
    </source>
</evidence>
<dbReference type="AlphaFoldDB" id="A0A8T2STC7"/>
<accession>A0A8T2STC7</accession>
<proteinExistence type="predicted"/>
<organism evidence="2 3">
    <name type="scientific">Ceratopteris richardii</name>
    <name type="common">Triangle waterfern</name>
    <dbReference type="NCBI Taxonomy" id="49495"/>
    <lineage>
        <taxon>Eukaryota</taxon>
        <taxon>Viridiplantae</taxon>
        <taxon>Streptophyta</taxon>
        <taxon>Embryophyta</taxon>
        <taxon>Tracheophyta</taxon>
        <taxon>Polypodiopsida</taxon>
        <taxon>Polypodiidae</taxon>
        <taxon>Polypodiales</taxon>
        <taxon>Pteridineae</taxon>
        <taxon>Pteridaceae</taxon>
        <taxon>Parkerioideae</taxon>
        <taxon>Ceratopteris</taxon>
    </lineage>
</organism>
<gene>
    <name evidence="2" type="ORF">KP509_18G051400</name>
</gene>
<name>A0A8T2STC7_CERRI</name>
<evidence type="ECO:0000256" key="1">
    <source>
        <dbReference type="SAM" id="Phobius"/>
    </source>
</evidence>
<dbReference type="EMBL" id="CM035423">
    <property type="protein sequence ID" value="KAH7365888.1"/>
    <property type="molecule type" value="Genomic_DNA"/>
</dbReference>
<feature type="transmembrane region" description="Helical" evidence="1">
    <location>
        <begin position="105"/>
        <end position="122"/>
    </location>
</feature>
<dbReference type="Proteomes" id="UP000825935">
    <property type="component" value="Chromosome 18"/>
</dbReference>
<evidence type="ECO:0000313" key="2">
    <source>
        <dbReference type="EMBL" id="KAH7365888.1"/>
    </source>
</evidence>